<protein>
    <recommendedName>
        <fullName evidence="3">Type III toxin-antitoxin system ToxN/AbiQ family toxin</fullName>
    </recommendedName>
</protein>
<evidence type="ECO:0000313" key="1">
    <source>
        <dbReference type="EMBL" id="PDX80117.1"/>
    </source>
</evidence>
<accession>A0A2A7ALT7</accession>
<dbReference type="Gene3D" id="3.10.129.130">
    <property type="match status" value="1"/>
</dbReference>
<sequence length="143" mass="17011">MIRFAFLSDTFFEDYPASRCPEIEQKRNRPYVVVFISVGERTFAIPMRSHIRHPHAFLTDKVNRCGVDYTKAVVITDEARYIDPVNQPHIRSNEFDALRGKEYRIQCGMQKYIEKYKKAKQSEKETDKLLVRCSTLQYFEEYL</sequence>
<reference evidence="1 2" key="1">
    <citation type="journal article" date="2017" name="Front. Microbiol.">
        <title>New Insights into the Diversity of the Genus Faecalibacterium.</title>
        <authorList>
            <person name="Benevides L."/>
            <person name="Burman S."/>
            <person name="Martin R."/>
            <person name="Robert V."/>
            <person name="Thomas M."/>
            <person name="Miquel S."/>
            <person name="Chain F."/>
            <person name="Sokol H."/>
            <person name="Bermudez-Humaran L.G."/>
            <person name="Morrison M."/>
            <person name="Langella P."/>
            <person name="Azevedo V.A."/>
            <person name="Chatel J.M."/>
            <person name="Soares S."/>
        </authorList>
    </citation>
    <scope>NUCLEOTIDE SEQUENCE [LARGE SCALE GENOMIC DNA]</scope>
    <source>
        <strain evidence="1 2">CNCM I 4575</strain>
    </source>
</reference>
<gene>
    <name evidence="1" type="ORF">CGS58_14485</name>
</gene>
<proteinExistence type="predicted"/>
<evidence type="ECO:0000313" key="2">
    <source>
        <dbReference type="Proteomes" id="UP000220005"/>
    </source>
</evidence>
<dbReference type="InterPro" id="IPR049929">
    <property type="entry name" value="TenpN-like"/>
</dbReference>
<dbReference type="AlphaFoldDB" id="A0A2A7ALT7"/>
<dbReference type="InterPro" id="IPR053735">
    <property type="entry name" value="Type_III_TA_endoRNase"/>
</dbReference>
<dbReference type="RefSeq" id="WP_097840360.1">
    <property type="nucleotide sequence ID" value="NZ_NMTY01000033.1"/>
</dbReference>
<evidence type="ECO:0008006" key="3">
    <source>
        <dbReference type="Google" id="ProtNLM"/>
    </source>
</evidence>
<organism evidence="1 2">
    <name type="scientific">Faecalibacterium prausnitzii</name>
    <dbReference type="NCBI Taxonomy" id="853"/>
    <lineage>
        <taxon>Bacteria</taxon>
        <taxon>Bacillati</taxon>
        <taxon>Bacillota</taxon>
        <taxon>Clostridia</taxon>
        <taxon>Eubacteriales</taxon>
        <taxon>Oscillospiraceae</taxon>
        <taxon>Faecalibacterium</taxon>
    </lineage>
</organism>
<comment type="caution">
    <text evidence="1">The sequence shown here is derived from an EMBL/GenBank/DDBJ whole genome shotgun (WGS) entry which is preliminary data.</text>
</comment>
<dbReference type="CDD" id="cd17493">
    <property type="entry name" value="toxin_TenpN"/>
    <property type="match status" value="1"/>
</dbReference>
<name>A0A2A7ALT7_9FIRM</name>
<dbReference type="EMBL" id="NMTY01000033">
    <property type="protein sequence ID" value="PDX80117.1"/>
    <property type="molecule type" value="Genomic_DNA"/>
</dbReference>
<dbReference type="Proteomes" id="UP000220005">
    <property type="component" value="Unassembled WGS sequence"/>
</dbReference>
<dbReference type="NCBIfam" id="NF047358">
    <property type="entry name" value="TenpIN"/>
    <property type="match status" value="1"/>
</dbReference>